<keyword evidence="3" id="KW-1185">Reference proteome</keyword>
<evidence type="ECO:0000313" key="2">
    <source>
        <dbReference type="EMBL" id="KAH9376808.1"/>
    </source>
</evidence>
<dbReference type="Proteomes" id="UP000821853">
    <property type="component" value="Unassembled WGS sequence"/>
</dbReference>
<gene>
    <name evidence="2" type="ORF">HPB48_019387</name>
</gene>
<sequence>MPKAVWRGRTRVRKLSGNRRPVTSDSDSDAPIAQRKRKASAAEGQEDSGVVKRLSFVRKAKDTAQVKKTSPAKPAESQRKKGSVTNALTQNGESKEADGESLQEPPKASENTTTPKKTGSAKKKSTPAPANKGKSTPTSANKSKRKSAQPEIPDSVDSTGIESSSHQDGDTPSAAPKSKKAKGKASMPEVTPADSHAQGSSELNDLPKPKKAKGKMVKAASTPISSPASEQSTAASKPKKKKMVISVSPGNPTKDHSEVAAVPSPKKGKRKVDRPLTSPEDQAEFSTANEENEQPTTSKRRSGTAAAAAGENNQPAVPKRQQRESVADGSDAGQSNSAAPLQAANRIGS</sequence>
<evidence type="ECO:0000313" key="3">
    <source>
        <dbReference type="Proteomes" id="UP000821853"/>
    </source>
</evidence>
<feature type="compositionally biased region" description="Polar residues" evidence="1">
    <location>
        <begin position="83"/>
        <end position="92"/>
    </location>
</feature>
<feature type="region of interest" description="Disordered" evidence="1">
    <location>
        <begin position="1"/>
        <end position="349"/>
    </location>
</feature>
<feature type="compositionally biased region" description="Basic residues" evidence="1">
    <location>
        <begin position="1"/>
        <end position="17"/>
    </location>
</feature>
<dbReference type="EMBL" id="JABSTR010000008">
    <property type="protein sequence ID" value="KAH9376808.1"/>
    <property type="molecule type" value="Genomic_DNA"/>
</dbReference>
<protein>
    <submittedName>
        <fullName evidence="2">Uncharacterized protein</fullName>
    </submittedName>
</protein>
<organism evidence="2 3">
    <name type="scientific">Haemaphysalis longicornis</name>
    <name type="common">Bush tick</name>
    <dbReference type="NCBI Taxonomy" id="44386"/>
    <lineage>
        <taxon>Eukaryota</taxon>
        <taxon>Metazoa</taxon>
        <taxon>Ecdysozoa</taxon>
        <taxon>Arthropoda</taxon>
        <taxon>Chelicerata</taxon>
        <taxon>Arachnida</taxon>
        <taxon>Acari</taxon>
        <taxon>Parasitiformes</taxon>
        <taxon>Ixodida</taxon>
        <taxon>Ixodoidea</taxon>
        <taxon>Ixodidae</taxon>
        <taxon>Haemaphysalinae</taxon>
        <taxon>Haemaphysalis</taxon>
    </lineage>
</organism>
<name>A0A9J6GQ73_HAELO</name>
<reference evidence="2 3" key="1">
    <citation type="journal article" date="2020" name="Cell">
        <title>Large-Scale Comparative Analyses of Tick Genomes Elucidate Their Genetic Diversity and Vector Capacities.</title>
        <authorList>
            <consortium name="Tick Genome and Microbiome Consortium (TIGMIC)"/>
            <person name="Jia N."/>
            <person name="Wang J."/>
            <person name="Shi W."/>
            <person name="Du L."/>
            <person name="Sun Y."/>
            <person name="Zhan W."/>
            <person name="Jiang J.F."/>
            <person name="Wang Q."/>
            <person name="Zhang B."/>
            <person name="Ji P."/>
            <person name="Bell-Sakyi L."/>
            <person name="Cui X.M."/>
            <person name="Yuan T.T."/>
            <person name="Jiang B.G."/>
            <person name="Yang W.F."/>
            <person name="Lam T.T."/>
            <person name="Chang Q.C."/>
            <person name="Ding S.J."/>
            <person name="Wang X.J."/>
            <person name="Zhu J.G."/>
            <person name="Ruan X.D."/>
            <person name="Zhao L."/>
            <person name="Wei J.T."/>
            <person name="Ye R.Z."/>
            <person name="Que T.C."/>
            <person name="Du C.H."/>
            <person name="Zhou Y.H."/>
            <person name="Cheng J.X."/>
            <person name="Dai P.F."/>
            <person name="Guo W.B."/>
            <person name="Han X.H."/>
            <person name="Huang E.J."/>
            <person name="Li L.F."/>
            <person name="Wei W."/>
            <person name="Gao Y.C."/>
            <person name="Liu J.Z."/>
            <person name="Shao H.Z."/>
            <person name="Wang X."/>
            <person name="Wang C.C."/>
            <person name="Yang T.C."/>
            <person name="Huo Q.B."/>
            <person name="Li W."/>
            <person name="Chen H.Y."/>
            <person name="Chen S.E."/>
            <person name="Zhou L.G."/>
            <person name="Ni X.B."/>
            <person name="Tian J.H."/>
            <person name="Sheng Y."/>
            <person name="Liu T."/>
            <person name="Pan Y.S."/>
            <person name="Xia L.Y."/>
            <person name="Li J."/>
            <person name="Zhao F."/>
            <person name="Cao W.C."/>
        </authorList>
    </citation>
    <scope>NUCLEOTIDE SEQUENCE [LARGE SCALE GENOMIC DNA]</scope>
    <source>
        <strain evidence="2">HaeL-2018</strain>
    </source>
</reference>
<dbReference type="VEuPathDB" id="VectorBase:HLOH_059773"/>
<feature type="compositionally biased region" description="Polar residues" evidence="1">
    <location>
        <begin position="284"/>
        <end position="297"/>
    </location>
</feature>
<evidence type="ECO:0000256" key="1">
    <source>
        <dbReference type="SAM" id="MobiDB-lite"/>
    </source>
</evidence>
<dbReference type="AlphaFoldDB" id="A0A9J6GQ73"/>
<comment type="caution">
    <text evidence="2">The sequence shown here is derived from an EMBL/GenBank/DDBJ whole genome shotgun (WGS) entry which is preliminary data.</text>
</comment>
<proteinExistence type="predicted"/>
<accession>A0A9J6GQ73</accession>
<feature type="compositionally biased region" description="Polar residues" evidence="1">
    <location>
        <begin position="156"/>
        <end position="166"/>
    </location>
</feature>
<dbReference type="OMA" id="KYVPRVE"/>
<feature type="compositionally biased region" description="Polar residues" evidence="1">
    <location>
        <begin position="222"/>
        <end position="235"/>
    </location>
</feature>